<protein>
    <submittedName>
        <fullName evidence="2">Uncharacterized protein</fullName>
    </submittedName>
</protein>
<evidence type="ECO:0000313" key="2">
    <source>
        <dbReference type="EMBL" id="EAY26975.1"/>
    </source>
</evidence>
<dbReference type="RefSeq" id="WP_004156561.1">
    <property type="nucleotide sequence ID" value="NZ_AAWS01000028.1"/>
</dbReference>
<organism evidence="2 3">
    <name type="scientific">Microscilla marina ATCC 23134</name>
    <dbReference type="NCBI Taxonomy" id="313606"/>
    <lineage>
        <taxon>Bacteria</taxon>
        <taxon>Pseudomonadati</taxon>
        <taxon>Bacteroidota</taxon>
        <taxon>Cytophagia</taxon>
        <taxon>Cytophagales</taxon>
        <taxon>Microscillaceae</taxon>
        <taxon>Microscilla</taxon>
    </lineage>
</organism>
<comment type="caution">
    <text evidence="2">The sequence shown here is derived from an EMBL/GenBank/DDBJ whole genome shotgun (WGS) entry which is preliminary data.</text>
</comment>
<feature type="transmembrane region" description="Helical" evidence="1">
    <location>
        <begin position="12"/>
        <end position="31"/>
    </location>
</feature>
<dbReference type="OrthoDB" id="129302at2"/>
<keyword evidence="3" id="KW-1185">Reference proteome</keyword>
<gene>
    <name evidence="2" type="ORF">M23134_03627</name>
</gene>
<keyword evidence="1" id="KW-0472">Membrane</keyword>
<dbReference type="Proteomes" id="UP000004095">
    <property type="component" value="Unassembled WGS sequence"/>
</dbReference>
<keyword evidence="1" id="KW-1133">Transmembrane helix</keyword>
<keyword evidence="1" id="KW-0812">Transmembrane</keyword>
<feature type="transmembrane region" description="Helical" evidence="1">
    <location>
        <begin position="108"/>
        <end position="126"/>
    </location>
</feature>
<dbReference type="EMBL" id="AAWS01000028">
    <property type="protein sequence ID" value="EAY26975.1"/>
    <property type="molecule type" value="Genomic_DNA"/>
</dbReference>
<feature type="transmembrane region" description="Helical" evidence="1">
    <location>
        <begin position="76"/>
        <end position="96"/>
    </location>
</feature>
<name>A1ZRS0_MICM2</name>
<reference evidence="2 3" key="1">
    <citation type="submission" date="2007-01" db="EMBL/GenBank/DDBJ databases">
        <authorList>
            <person name="Haygood M."/>
            <person name="Podell S."/>
            <person name="Anderson C."/>
            <person name="Hopkinson B."/>
            <person name="Roe K."/>
            <person name="Barbeau K."/>
            <person name="Gaasterland T."/>
            <person name="Ferriera S."/>
            <person name="Johnson J."/>
            <person name="Kravitz S."/>
            <person name="Beeson K."/>
            <person name="Sutton G."/>
            <person name="Rogers Y.-H."/>
            <person name="Friedman R."/>
            <person name="Frazier M."/>
            <person name="Venter J.C."/>
        </authorList>
    </citation>
    <scope>NUCLEOTIDE SEQUENCE [LARGE SCALE GENOMIC DNA]</scope>
    <source>
        <strain evidence="2 3">ATCC 23134</strain>
    </source>
</reference>
<proteinExistence type="predicted"/>
<sequence length="131" mass="14459">MNNIPPTGSNNQITRFAIGLIMLVAGGYMLLNSIHVGYSFHHIYHIRGVGTFTSGYIMIPFMFGIGMIFYNSRNMLGWLLLIGSVVMLIVGVISSVQFRLSHMTAFELMTILVLMVGGLGLFLSSLRGLKK</sequence>
<feature type="transmembrane region" description="Helical" evidence="1">
    <location>
        <begin position="52"/>
        <end position="70"/>
    </location>
</feature>
<dbReference type="AlphaFoldDB" id="A1ZRS0"/>
<accession>A1ZRS0</accession>
<evidence type="ECO:0000313" key="3">
    <source>
        <dbReference type="Proteomes" id="UP000004095"/>
    </source>
</evidence>
<evidence type="ECO:0000256" key="1">
    <source>
        <dbReference type="SAM" id="Phobius"/>
    </source>
</evidence>
<dbReference type="eggNOG" id="ENOG5032T1D">
    <property type="taxonomic scope" value="Bacteria"/>
</dbReference>